<keyword evidence="4" id="KW-0964">Secreted</keyword>
<feature type="signal peptide" evidence="9">
    <location>
        <begin position="1"/>
        <end position="33"/>
    </location>
</feature>
<reference evidence="10" key="1">
    <citation type="submission" date="2020-12" db="EMBL/GenBank/DDBJ databases">
        <authorList>
            <person name="Iha C."/>
        </authorList>
    </citation>
    <scope>NUCLEOTIDE SEQUENCE</scope>
</reference>
<protein>
    <submittedName>
        <fullName evidence="10">Uncharacterized protein</fullName>
    </submittedName>
</protein>
<organism evidence="10 11">
    <name type="scientific">Ostreobium quekettii</name>
    <dbReference type="NCBI Taxonomy" id="121088"/>
    <lineage>
        <taxon>Eukaryota</taxon>
        <taxon>Viridiplantae</taxon>
        <taxon>Chlorophyta</taxon>
        <taxon>core chlorophytes</taxon>
        <taxon>Ulvophyceae</taxon>
        <taxon>TCBD clade</taxon>
        <taxon>Bryopsidales</taxon>
        <taxon>Ostreobineae</taxon>
        <taxon>Ostreobiaceae</taxon>
        <taxon>Ostreobium</taxon>
    </lineage>
</organism>
<evidence type="ECO:0000256" key="4">
    <source>
        <dbReference type="ARBA" id="ARBA00022525"/>
    </source>
</evidence>
<feature type="transmembrane region" description="Helical" evidence="8">
    <location>
        <begin position="1076"/>
        <end position="1096"/>
    </location>
</feature>
<keyword evidence="6 8" id="KW-0472">Membrane</keyword>
<evidence type="ECO:0000256" key="8">
    <source>
        <dbReference type="SAM" id="Phobius"/>
    </source>
</evidence>
<dbReference type="SUPFAM" id="SSF51126">
    <property type="entry name" value="Pectin lyase-like"/>
    <property type="match status" value="3"/>
</dbReference>
<name>A0A8S1JD84_9CHLO</name>
<dbReference type="EMBL" id="CAJHUC010002994">
    <property type="protein sequence ID" value="CAD7704982.1"/>
    <property type="molecule type" value="Genomic_DNA"/>
</dbReference>
<keyword evidence="5 9" id="KW-0732">Signal</keyword>
<evidence type="ECO:0000256" key="7">
    <source>
        <dbReference type="ARBA" id="ARBA00023237"/>
    </source>
</evidence>
<dbReference type="Proteomes" id="UP000708148">
    <property type="component" value="Unassembled WGS sequence"/>
</dbReference>
<proteinExistence type="predicted"/>
<evidence type="ECO:0000313" key="11">
    <source>
        <dbReference type="Proteomes" id="UP000708148"/>
    </source>
</evidence>
<evidence type="ECO:0000256" key="6">
    <source>
        <dbReference type="ARBA" id="ARBA00023136"/>
    </source>
</evidence>
<comment type="caution">
    <text evidence="10">The sequence shown here is derived from an EMBL/GenBank/DDBJ whole genome shotgun (WGS) entry which is preliminary data.</text>
</comment>
<dbReference type="GO" id="GO:0005576">
    <property type="term" value="C:extracellular region"/>
    <property type="evidence" value="ECO:0007669"/>
    <property type="project" value="UniProtKB-SubCell"/>
</dbReference>
<evidence type="ECO:0000256" key="1">
    <source>
        <dbReference type="ARBA" id="ARBA00004196"/>
    </source>
</evidence>
<dbReference type="InterPro" id="IPR003368">
    <property type="entry name" value="POMP_repeat"/>
</dbReference>
<comment type="subcellular location">
    <subcellularLocation>
        <location evidence="1">Cell envelope</location>
    </subcellularLocation>
    <subcellularLocation>
        <location evidence="2">Cell outer membrane</location>
    </subcellularLocation>
    <subcellularLocation>
        <location evidence="3">Secreted</location>
    </subcellularLocation>
</comment>
<keyword evidence="7" id="KW-0998">Cell outer membrane</keyword>
<evidence type="ECO:0000313" key="10">
    <source>
        <dbReference type="EMBL" id="CAD7704982.1"/>
    </source>
</evidence>
<evidence type="ECO:0000256" key="9">
    <source>
        <dbReference type="SAM" id="SignalP"/>
    </source>
</evidence>
<evidence type="ECO:0000256" key="2">
    <source>
        <dbReference type="ARBA" id="ARBA00004442"/>
    </source>
</evidence>
<evidence type="ECO:0000256" key="3">
    <source>
        <dbReference type="ARBA" id="ARBA00004613"/>
    </source>
</evidence>
<dbReference type="PANTHER" id="PTHR11319">
    <property type="entry name" value="G PROTEIN-COUPLED RECEPTOR-RELATED"/>
    <property type="match status" value="1"/>
</dbReference>
<sequence length="1236" mass="129782">MARREDNGAGRGAAPLACLLLCILWTIPCAAVAGFTAGTRPGRTLLQAGDGGNGTLVFDGADGASVNETAGQLGDGQTLVLEVPSVALEGPLAIGGEDLTLSGRRGGGARTEVTCAAGQPGLVISGKVTIRDLSIIDCTISSSLVLAQSEVVFQNVRFKDNKMADFLPPELEQGFLDFGGSGGGGAIRADVNTTVTVVDSQFIANEASQGGAIYTAGSLFVNGSTFRRNVATASGGGAIKSNADAANLQALQQSQVSPGVASNEFVIRGCVFEKNNAPRGIETEPFFSASGAPIEKNDFFGAFGSPSPSGGAVLVWDVGRVQIEDCSFEKNTATTGGAIYFIVRDLALPIGAQLVHRVENCTFSDNTADLMEGPLDARINHGGAMFVVSLDKEIRPQLVDCQFISNKANYGGALHILTSSQSAMQVSGCEFEANQAETAGGAVLARNIENLAWNASNVIRNEAQMGGGVMITNAASLMVQGVNLDVNATTGTVFIPPGGGTKSVFEGNVAFDGGGLMCYGCDSISIQSAEFRNNRAAGNGGGLSFLDSTPTGAIELGTVTLEGNLATFGGAVFLESASNFRIQAGSGNVQRTLIRGNKAVVGGGLFLALKSVLNNKVEIFDTELSNNSAIRLEQLEDELANDDLFRLANETIRGNVGHDRDSADFFTNCGEGGGGGACIVLSQLPQRAGADVSVLQSVVTNNSALNGGGLFISIHGDTWSSAACTIQGPASVPCRSARFLNVSVTNNFAEFGGGGMFVTEPQSLFATCPGGLALLGLQGSFKSLADVINEVLTASPSDLQNEDFVMENLTCLVLEGNSVGDENGWGKQGASQATALLLLTPESGEIRNHTSNTVLGGGMGVSLAIVDMFGEKVKGGNPDAERPVIAVSVSVTGETIAMAKNGVATFTGLIGFDESGNRSVIFTSESLTSTSMTVEIRSCLVGEEEENEGKGCQRCPNNFYTFKPEQECLQCPEEAICTGGATLAPRDGFWHSTPYSPNILECIVRDACQYRGRASNLTAFYTNLTALMPSNLTLSNEEYPQCAEGYRGVLCGSCQPNYGHIAGGQCEECSMSRASIIGIIFVFAFWSMLLISFEVFNSILTNREMVLGARNTLTAIHVPQRNDSVPTDYTPIQGGKSELVSLFERTSANGGLRRASSEKVVGSFRKPEERLPPIVPLEPRSFQRQSTHLEDFWRRQNNTFLQSLPRGDSSLPDVEVEDMTLSEHIVAAENLTETVK</sequence>
<dbReference type="PANTHER" id="PTHR11319:SF35">
    <property type="entry name" value="OUTER MEMBRANE PROTEIN PMPC-RELATED"/>
    <property type="match status" value="1"/>
</dbReference>
<keyword evidence="11" id="KW-1185">Reference proteome</keyword>
<evidence type="ECO:0000256" key="5">
    <source>
        <dbReference type="ARBA" id="ARBA00022729"/>
    </source>
</evidence>
<keyword evidence="8" id="KW-0812">Transmembrane</keyword>
<feature type="chain" id="PRO_5035941767" evidence="9">
    <location>
        <begin position="34"/>
        <end position="1236"/>
    </location>
</feature>
<gene>
    <name evidence="10" type="ORF">OSTQU699_LOCUS10337</name>
</gene>
<dbReference type="AlphaFoldDB" id="A0A8S1JD84"/>
<dbReference type="InterPro" id="IPR011050">
    <property type="entry name" value="Pectin_lyase_fold/virulence"/>
</dbReference>
<accession>A0A8S1JD84</accession>
<keyword evidence="8" id="KW-1133">Transmembrane helix</keyword>
<feature type="non-terminal residue" evidence="10">
    <location>
        <position position="1"/>
    </location>
</feature>
<dbReference type="Pfam" id="PF02415">
    <property type="entry name" value="Chlam_PMP"/>
    <property type="match status" value="1"/>
</dbReference>
<dbReference type="OrthoDB" id="551156at2759"/>